<organism evidence="1 2">
    <name type="scientific">Massilia pinisoli</name>
    <dbReference type="NCBI Taxonomy" id="1772194"/>
    <lineage>
        <taxon>Bacteria</taxon>
        <taxon>Pseudomonadati</taxon>
        <taxon>Pseudomonadota</taxon>
        <taxon>Betaproteobacteria</taxon>
        <taxon>Burkholderiales</taxon>
        <taxon>Oxalobacteraceae</taxon>
        <taxon>Telluria group</taxon>
        <taxon>Massilia</taxon>
    </lineage>
</organism>
<keyword evidence="2" id="KW-1185">Reference proteome</keyword>
<evidence type="ECO:0000313" key="1">
    <source>
        <dbReference type="EMBL" id="MCS0585435.1"/>
    </source>
</evidence>
<evidence type="ECO:0000313" key="2">
    <source>
        <dbReference type="Proteomes" id="UP001204151"/>
    </source>
</evidence>
<reference evidence="1 2" key="1">
    <citation type="submission" date="2022-08" db="EMBL/GenBank/DDBJ databases">
        <title>Reclassification of Massilia species as members of the genera Telluria, Duganella, Pseudoduganella, Mokoshia gen. nov. and Zemynaea gen. nov. using orthogonal and non-orthogonal genome-based approaches.</title>
        <authorList>
            <person name="Bowman J.P."/>
        </authorList>
    </citation>
    <scope>NUCLEOTIDE SEQUENCE [LARGE SCALE GENOMIC DNA]</scope>
    <source>
        <strain evidence="1 2">JCM 31316</strain>
    </source>
</reference>
<comment type="caution">
    <text evidence="1">The sequence shown here is derived from an EMBL/GenBank/DDBJ whole genome shotgun (WGS) entry which is preliminary data.</text>
</comment>
<protein>
    <recommendedName>
        <fullName evidence="3">Transcriptional regulator</fullName>
    </recommendedName>
</protein>
<gene>
    <name evidence="1" type="ORF">NX784_28025</name>
</gene>
<name>A0ABT1ZZR4_9BURK</name>
<dbReference type="EMBL" id="JANUGW010000035">
    <property type="protein sequence ID" value="MCS0585435.1"/>
    <property type="molecule type" value="Genomic_DNA"/>
</dbReference>
<accession>A0ABT1ZZR4</accession>
<sequence length="104" mass="11666">MTLPKRNTLRPFADPEYCPPDHEDLRAVIEMLGYTGERVAILVGASDGRVVRRWLATPTTKSHSQIAYAAWRLLLLEAGLVRPPKRKNIRNPLESAQDATDKSS</sequence>
<dbReference type="RefSeq" id="WP_258819959.1">
    <property type="nucleotide sequence ID" value="NZ_JANUGW010000035.1"/>
</dbReference>
<evidence type="ECO:0008006" key="3">
    <source>
        <dbReference type="Google" id="ProtNLM"/>
    </source>
</evidence>
<dbReference type="Proteomes" id="UP001204151">
    <property type="component" value="Unassembled WGS sequence"/>
</dbReference>
<proteinExistence type="predicted"/>